<dbReference type="Gene3D" id="3.40.50.300">
    <property type="entry name" value="P-loop containing nucleotide triphosphate hydrolases"/>
    <property type="match status" value="1"/>
</dbReference>
<evidence type="ECO:0000259" key="1">
    <source>
        <dbReference type="Pfam" id="PF13191"/>
    </source>
</evidence>
<keyword evidence="2" id="KW-0067">ATP-binding</keyword>
<dbReference type="EMBL" id="CP091139">
    <property type="protein sequence ID" value="UUT36381.1"/>
    <property type="molecule type" value="Genomic_DNA"/>
</dbReference>
<dbReference type="GO" id="GO:0005524">
    <property type="term" value="F:ATP binding"/>
    <property type="evidence" value="ECO:0007669"/>
    <property type="project" value="UniProtKB-KW"/>
</dbReference>
<dbReference type="PANTHER" id="PTHR34301:SF8">
    <property type="entry name" value="ATPASE DOMAIN-CONTAINING PROTEIN"/>
    <property type="match status" value="1"/>
</dbReference>
<gene>
    <name evidence="2" type="ORF">L2X98_25970</name>
</gene>
<organism evidence="2 3">
    <name type="scientific">Microbacterium elymi</name>
    <dbReference type="NCBI Taxonomy" id="2909587"/>
    <lineage>
        <taxon>Bacteria</taxon>
        <taxon>Bacillati</taxon>
        <taxon>Actinomycetota</taxon>
        <taxon>Actinomycetes</taxon>
        <taxon>Micrococcales</taxon>
        <taxon>Microbacteriaceae</taxon>
        <taxon>Microbacterium</taxon>
    </lineage>
</organism>
<dbReference type="InterPro" id="IPR041664">
    <property type="entry name" value="AAA_16"/>
</dbReference>
<feature type="domain" description="Orc1-like AAA ATPase" evidence="1">
    <location>
        <begin position="2"/>
        <end position="153"/>
    </location>
</feature>
<dbReference type="Proteomes" id="UP001054811">
    <property type="component" value="Chromosome"/>
</dbReference>
<dbReference type="RefSeq" id="WP_259613039.1">
    <property type="nucleotide sequence ID" value="NZ_CP091139.2"/>
</dbReference>
<proteinExistence type="predicted"/>
<keyword evidence="3" id="KW-1185">Reference proteome</keyword>
<reference evidence="2" key="1">
    <citation type="submission" date="2022-01" db="EMBL/GenBank/DDBJ databases">
        <title>Microbacterium eymi and Microbacterium rhizovicinus sp. nov., isolated from the rhizospheric soil of Elymus tsukushiensis, a plant native to the Dokdo Islands, Republic of Korea.</title>
        <authorList>
            <person name="Hwang Y.J."/>
        </authorList>
    </citation>
    <scope>NUCLEOTIDE SEQUENCE</scope>
    <source>
        <strain evidence="2">KUDC0405</strain>
    </source>
</reference>
<keyword evidence="2" id="KW-0547">Nucleotide-binding</keyword>
<evidence type="ECO:0000313" key="2">
    <source>
        <dbReference type="EMBL" id="UUT36381.1"/>
    </source>
</evidence>
<dbReference type="Pfam" id="PF13191">
    <property type="entry name" value="AAA_16"/>
    <property type="match status" value="1"/>
</dbReference>
<dbReference type="SUPFAM" id="SSF52540">
    <property type="entry name" value="P-loop containing nucleoside triphosphate hydrolases"/>
    <property type="match status" value="1"/>
</dbReference>
<dbReference type="PANTHER" id="PTHR34301">
    <property type="entry name" value="DNA-BINDING PROTEIN-RELATED"/>
    <property type="match status" value="1"/>
</dbReference>
<name>A0ABY5NMG1_9MICO</name>
<protein>
    <submittedName>
        <fullName evidence="2">ATP-binding protein</fullName>
    </submittedName>
</protein>
<evidence type="ECO:0000313" key="3">
    <source>
        <dbReference type="Proteomes" id="UP001054811"/>
    </source>
</evidence>
<dbReference type="InterPro" id="IPR027417">
    <property type="entry name" value="P-loop_NTPase"/>
</dbReference>
<accession>A0ABY5NMG1</accession>
<sequence>MRGVGKTVLLTQLRHHAEQRDWIVAHIEAGGEQSLRTLLGEALYEPLSDLDRPAAGRRLLKALKTALSFKASYDASGTWTFGVDLSTTPGGGADSGILSTDLKKIIKDVSLAAREEGVGLAILVDEAQELQDEELTTLAIVAQAAAQDDWPVLFALAGLPSLPQTLSEAKSYTERFQFTHVERLSDTDAREAIAKPASDESVTWSADALDHLVDASGRYPYFIQQFGQETWNHGEGTKIELSDAEYGVAAGRNQLDNGFFRARWDRATVTEKKYLRAMCPEGDFGIGSGEVANRLSKSVNSLGPVRANLIHKGLVYAPDHGIVAFTVPGMAAFIDRQME</sequence>